<reference evidence="18" key="2">
    <citation type="submission" date="2019-01" db="UniProtKB">
        <authorList>
            <consortium name="EnsemblPlants"/>
        </authorList>
    </citation>
    <scope>IDENTIFICATION</scope>
    <source>
        <strain evidence="18">cv. Heinz 1706</strain>
    </source>
</reference>
<dbReference type="Gene3D" id="3.40.50.300">
    <property type="entry name" value="P-loop containing nucleotide triphosphate hydrolases"/>
    <property type="match status" value="1"/>
</dbReference>
<dbReference type="GO" id="GO:0005886">
    <property type="term" value="C:plasma membrane"/>
    <property type="evidence" value="ECO:0007669"/>
    <property type="project" value="UniProtKB-SubCell"/>
</dbReference>
<dbReference type="PANTHER" id="PTHR23155:SF1152">
    <property type="entry name" value="AAA+ ATPASE DOMAIN-CONTAINING PROTEIN"/>
    <property type="match status" value="1"/>
</dbReference>
<dbReference type="InterPro" id="IPR058922">
    <property type="entry name" value="WHD_DRP"/>
</dbReference>
<evidence type="ECO:0000256" key="10">
    <source>
        <dbReference type="ARBA" id="ARBA00022741"/>
    </source>
</evidence>
<proteinExistence type="inferred from homology"/>
<dbReference type="OMA" id="REMDIAY"/>
<evidence type="ECO:0000256" key="3">
    <source>
        <dbReference type="ARBA" id="ARBA00004496"/>
    </source>
</evidence>
<keyword evidence="6" id="KW-0963">Cytoplasm</keyword>
<keyword evidence="15" id="KW-0732">Signal</keyword>
<dbReference type="InParanoid" id="A0A3Q7H5P3"/>
<organism evidence="18">
    <name type="scientific">Solanum lycopersicum</name>
    <name type="common">Tomato</name>
    <name type="synonym">Lycopersicon esculentum</name>
    <dbReference type="NCBI Taxonomy" id="4081"/>
    <lineage>
        <taxon>Eukaryota</taxon>
        <taxon>Viridiplantae</taxon>
        <taxon>Streptophyta</taxon>
        <taxon>Embryophyta</taxon>
        <taxon>Tracheophyta</taxon>
        <taxon>Spermatophyta</taxon>
        <taxon>Magnoliopsida</taxon>
        <taxon>eudicotyledons</taxon>
        <taxon>Gunneridae</taxon>
        <taxon>Pentapetalae</taxon>
        <taxon>asterids</taxon>
        <taxon>lamiids</taxon>
        <taxon>Solanales</taxon>
        <taxon>Solanaceae</taxon>
        <taxon>Solanoideae</taxon>
        <taxon>Solaneae</taxon>
        <taxon>Solanum</taxon>
        <taxon>Solanum subgen. Lycopersicon</taxon>
    </lineage>
</organism>
<dbReference type="InterPro" id="IPR042197">
    <property type="entry name" value="Apaf_helical"/>
</dbReference>
<dbReference type="GO" id="GO:0005737">
    <property type="term" value="C:cytoplasm"/>
    <property type="evidence" value="ECO:0007669"/>
    <property type="project" value="UniProtKB-SubCell"/>
</dbReference>
<dbReference type="Gene3D" id="1.10.10.10">
    <property type="entry name" value="Winged helix-like DNA-binding domain superfamily/Winged helix DNA-binding domain"/>
    <property type="match status" value="1"/>
</dbReference>
<keyword evidence="11" id="KW-0611">Plant defense</keyword>
<dbReference type="InterPro" id="IPR002182">
    <property type="entry name" value="NB-ARC"/>
</dbReference>
<dbReference type="SUPFAM" id="SSF52540">
    <property type="entry name" value="P-loop containing nucleoside triphosphate hydrolases"/>
    <property type="match status" value="1"/>
</dbReference>
<keyword evidence="7" id="KW-0433">Leucine-rich repeat</keyword>
<evidence type="ECO:0000256" key="15">
    <source>
        <dbReference type="SAM" id="SignalP"/>
    </source>
</evidence>
<gene>
    <name evidence="18" type="primary">LOC101257665</name>
</gene>
<comment type="function">
    <text evidence="1">Confers resistance to late blight (Phytophthora infestans) races carrying the avirulence gene Avr1. Resistance proteins guard the plant against pathogens that contain an appropriate avirulence protein via an indirect interaction with this avirulence protein. That triggers a defense system including the hypersensitive response, which restricts the pathogen growth.</text>
</comment>
<keyword evidence="8" id="KW-0381">Hypersensitive response</keyword>
<protein>
    <submittedName>
        <fullName evidence="18">Uncharacterized protein</fullName>
    </submittedName>
</protein>
<evidence type="ECO:0000256" key="11">
    <source>
        <dbReference type="ARBA" id="ARBA00022821"/>
    </source>
</evidence>
<dbReference type="GO" id="GO:0051607">
    <property type="term" value="P:defense response to virus"/>
    <property type="evidence" value="ECO:0007669"/>
    <property type="project" value="UniProtKB-ARBA"/>
</dbReference>
<dbReference type="GO" id="GO:0043531">
    <property type="term" value="F:ADP binding"/>
    <property type="evidence" value="ECO:0007669"/>
    <property type="project" value="InterPro"/>
</dbReference>
<dbReference type="GO" id="GO:0009626">
    <property type="term" value="P:plant-type hypersensitive response"/>
    <property type="evidence" value="ECO:0007669"/>
    <property type="project" value="UniProtKB-KW"/>
</dbReference>
<dbReference type="PaxDb" id="4081-Solyc05g007170.2.1"/>
<evidence type="ECO:0000256" key="14">
    <source>
        <dbReference type="ARBA" id="ARBA00023136"/>
    </source>
</evidence>
<keyword evidence="9" id="KW-0677">Repeat</keyword>
<evidence type="ECO:0000256" key="6">
    <source>
        <dbReference type="ARBA" id="ARBA00022490"/>
    </source>
</evidence>
<dbReference type="FunFam" id="1.10.10.10:FF:000322">
    <property type="entry name" value="Probable disease resistance protein At1g63360"/>
    <property type="match status" value="1"/>
</dbReference>
<dbReference type="InterPro" id="IPR027417">
    <property type="entry name" value="P-loop_NTPase"/>
</dbReference>
<sequence length="2613" mass="298525">MFKFITCRISILLIEKFQMAADACNAVINGIDSVKGRHLGNLVNNELEIAKKQLNFVAEFLKQLEKRTPENRISAKIESLFEGAHNVFYEIWCHMNNEGRTKVTIRMISKVLKKLKPAFIARQIKDSKPLRSTIGITVDMMTFVDSLLESVLVLWKCMKDVTAPHITKGEMLEKKLISLRFLIFTANSCVYEDETIMSDLLIHAEDVAYNAAHSFLCLDSENVVHSEFCKLLETVSPVKPEVRQIYTRVLKGHSNSSGAKTSMISHEVVEGFLCSLREDLEELLSRDDSLKVAFGDHMQWLQQGLVYLGTFLLSLPTPCTKDKNRFSLLSHIAYVASEAAILVYSLYDKDVDKTTHFPLQVKFNHVKIEVEMVKLHETTEVASLKDLIDKVQQELMFLGAFLMDSLQQCIEQAKITDILSLLLYVTTEAGSVVNSLSNDLEQGDLEREMDIAYCQLVLKFKFVNAVLRQTCPVIFDSSESNCPMRKLLDFLPIDFDVIDSYFSMLKSSKISSFGSLKIDEVLMGFLEYILDHLQELLNDEGSLIVAATNEVKKFYQGLLLLVTFFIDTSIQYTECERQYDLLTEIETIVNEAESSVNSLLKTTEVEHVLFRLQVKLNLIKVESGLIELRKHEATVISPLKDLIVNVKDELIFWRSFLMDSLEQTKGKTKITVPFSVQLKLNHIKVESSLIELLKHGATMISPFKCLIEDVQEELMFLRTFLMDSLEQCKEQTQASDVLTMVQSVTTGAGSLISSRYFSSNQGDLDGEINLMHFALLLMFKFIKAVIRQMCPVISASTTVIDHPLINLLNFVPIYFEVIYPYFSLLKSTKTVYLSSPKMDDILMVFLDYILNNISVLLKDETNLFVTGANEVKKFYQGLLLIVTFIADPPSHYIECKNKNELLMEIETIAIEAEFAVRSSYEDHSVLLPLQLKLNCIMAESSLTKLLKHTDMNPLKNLIVNVKEELIFLRTFFVDSLKQCQGETKITLPFPLQVKLNHVKVESSLIELLIHEATLMAPLKDLLDNVKLELIFLRAFLMDWLDKCKDQTKITDVLNLVQSVTTDTGSLIDFISHNSKQGNLSWEISLLHFGLFLKFKFIKRAIGQMCPIISASSAPDNAAINLLEFIPINFEVISSYFSKLKFSKTSFTGISRMDELLMDFLEYILDNLRELLKDEADLRFHEVTKIYQGLLLIETFLADIPVECKKQQELLTEIENIAIEAETAVNSCGEKTNEADRVLFLLQVKLNHIKIESSLIETTKHEELVAPLNDMIENVKQELIFLRNFLMDSSDQCNKQTKTADVLCLIQSVTTEAGSVISSVSHNSKQGGLAKEINLSHFQLLLKFKFIKAAIRQMCPIASASSSSNHLIMINLLNFFPFDFEVIDSYFSMLKSSKTSSLGGSKMDEIFIGLHAYILDSLNMLPNNEASVVFTNKRKRFYQGLLLLVTFLLDPPIQYIECMKQNDLLTEIETIALEAKDVIRSSYEDVVNGNESNKVNLEIKLLTVAFKFIKSEGNLTHLLKRKATLEAQIIALIEDTHEELVFLRAFFVDLLRQHKELYKLHDLLVHAEVTAHNAVLISGSCCEEMSLSLVVLLREIKAVKAEVRSVCFEDLDASSCNMTKTNIEALVKFLLNNLDRVFTCDAGSILFMKNQIPVVQENLVRLGSFLDHILQHRDMHKEFKDLVERVQEVVNSSKYVIFFSVSCDNPVWYHLLYLYDVKQVHKFVEEEVKMICYKVPDSSLFGFSKTSGLGFLNYFLGKLEELLHSKLDLITELKHQIGSVKEELIHLRSFLSHFSENNGEHDDVYGLVIEMAYKSEYVIDSCLSISYPLWYKVHWISEVVENIKLLNKDVTEIFRRKHIEVTLHEVAKTSTYLIEPSLLANAPTGNEEMVLFQDVMEKIKKQLLGGSSQLDVISIVGMPGLGKTTLAEQIYNDQIVAGYFDVHGKCHVTQTYSWRELLVTLLNDVMPSDHTKKADDQLAKELRQFLLTKRFLILIDDVWDTKAWDYLHMCFQGIKNGSRIILTTRLSEVAQYAKCESNPHDLPLLRDDESWKLLQKKVFRRGSCPPELGDVGFRIAKSCGGLPLFIVLVAGVLKEKNEKADLWKEVEESLDALNIDSLEESMSIIGFSYMNLPHHLKPCFLYFGGFLRGKSIHVSKLTRLWLAEGFVLEHNEKRLEDVAEDFLKNLISRNLVMDMEKRFNGKMKTCRVHDLLHKFCLEKAKQENFLLWIYRNDDANARIYPDKPEEYRLSIHSCRDEFAEWRPHSSSIRSLLFNATSDDQYTTVARDISFILNSFKLVKVLDLESINIGYTFPTEIESLIHMKYFSARTGADTIPSSIAKLWNLETFIIKGMRGQVTLPCSLLNMTKLRHIHVNDRASFDLDNRSKSLADSQLVNLQTFSTPYVSYGEDAEKILRNMPNLTKLKCIVGCSRKWRGECVLIPRLDYLSRLESLKLFSNNCPVECLEGFNFPSELRELTLSSFSLPWNEISVIGTLCKLEVLKLVNNAFAGVQWNVNDTQFRELKYLKLDSLNFAKWSISEDSFPSLERLVLTNCKRLENIPSHFEDVVSLKSIEVNWCSWSVANSAEEIQTTQREDMANDAFTVTIQPPDWDRRS</sequence>
<dbReference type="SMR" id="A0A3Q7H5P3"/>
<dbReference type="Proteomes" id="UP000004994">
    <property type="component" value="Chromosome 5"/>
</dbReference>
<evidence type="ECO:0000256" key="8">
    <source>
        <dbReference type="ARBA" id="ARBA00022667"/>
    </source>
</evidence>
<dbReference type="InterPro" id="IPR032675">
    <property type="entry name" value="LRR_dom_sf"/>
</dbReference>
<evidence type="ECO:0000313" key="18">
    <source>
        <dbReference type="EnsemblPlants" id="Solyc05g007170.3.1"/>
    </source>
</evidence>
<keyword evidence="10" id="KW-0547">Nucleotide-binding</keyword>
<feature type="signal peptide" evidence="15">
    <location>
        <begin position="1"/>
        <end position="21"/>
    </location>
</feature>
<dbReference type="SUPFAM" id="SSF52058">
    <property type="entry name" value="L domain-like"/>
    <property type="match status" value="1"/>
</dbReference>
<evidence type="ECO:0000256" key="4">
    <source>
        <dbReference type="ARBA" id="ARBA00008894"/>
    </source>
</evidence>
<evidence type="ECO:0000256" key="9">
    <source>
        <dbReference type="ARBA" id="ARBA00022737"/>
    </source>
</evidence>
<feature type="domain" description="NB-ARC" evidence="16">
    <location>
        <begin position="1892"/>
        <end position="2060"/>
    </location>
</feature>
<dbReference type="Gramene" id="Solyc05g007170.3.1">
    <property type="protein sequence ID" value="Solyc05g007170.3.1"/>
    <property type="gene ID" value="Solyc05g007170.3"/>
</dbReference>
<dbReference type="FunFam" id="3.40.50.300:FF:001091">
    <property type="entry name" value="Probable disease resistance protein At1g61300"/>
    <property type="match status" value="1"/>
</dbReference>
<keyword evidence="5" id="KW-1003">Cell membrane</keyword>
<dbReference type="InterPro" id="IPR036388">
    <property type="entry name" value="WH-like_DNA-bd_sf"/>
</dbReference>
<keyword evidence="13" id="KW-0175">Coiled coil</keyword>
<evidence type="ECO:0000256" key="13">
    <source>
        <dbReference type="ARBA" id="ARBA00023054"/>
    </source>
</evidence>
<reference evidence="18" key="1">
    <citation type="journal article" date="2012" name="Nature">
        <title>The tomato genome sequence provides insights into fleshy fruit evolution.</title>
        <authorList>
            <consortium name="Tomato Genome Consortium"/>
        </authorList>
    </citation>
    <scope>NUCLEOTIDE SEQUENCE [LARGE SCALE GENOMIC DNA]</scope>
    <source>
        <strain evidence="18">cv. Heinz 1706</strain>
    </source>
</reference>
<evidence type="ECO:0000256" key="12">
    <source>
        <dbReference type="ARBA" id="ARBA00022840"/>
    </source>
</evidence>
<dbReference type="CDD" id="cd14798">
    <property type="entry name" value="RX-CC_like"/>
    <property type="match status" value="2"/>
</dbReference>
<comment type="similarity">
    <text evidence="4">Belongs to the disease resistance NB-LRR family.</text>
</comment>
<dbReference type="Gene3D" id="1.10.8.430">
    <property type="entry name" value="Helical domain of apoptotic protease-activating factors"/>
    <property type="match status" value="1"/>
</dbReference>
<evidence type="ECO:0000259" key="16">
    <source>
        <dbReference type="Pfam" id="PF00931"/>
    </source>
</evidence>
<evidence type="ECO:0000313" key="19">
    <source>
        <dbReference type="Proteomes" id="UP000004994"/>
    </source>
</evidence>
<dbReference type="Pfam" id="PF00931">
    <property type="entry name" value="NB-ARC"/>
    <property type="match status" value="1"/>
</dbReference>
<keyword evidence="12" id="KW-0067">ATP-binding</keyword>
<accession>A0A3Q7H5P3</accession>
<keyword evidence="19" id="KW-1185">Reference proteome</keyword>
<evidence type="ECO:0000256" key="1">
    <source>
        <dbReference type="ARBA" id="ARBA00002074"/>
    </source>
</evidence>
<name>A0A3Q7H5P3_SOLLC</name>
<dbReference type="Gene3D" id="3.80.10.10">
    <property type="entry name" value="Ribonuclease Inhibitor"/>
    <property type="match status" value="1"/>
</dbReference>
<dbReference type="PRINTS" id="PR00364">
    <property type="entry name" value="DISEASERSIST"/>
</dbReference>
<evidence type="ECO:0000256" key="2">
    <source>
        <dbReference type="ARBA" id="ARBA00004413"/>
    </source>
</evidence>
<feature type="chain" id="PRO_5018582598" evidence="15">
    <location>
        <begin position="22"/>
        <end position="2613"/>
    </location>
</feature>
<evidence type="ECO:0000256" key="5">
    <source>
        <dbReference type="ARBA" id="ARBA00022475"/>
    </source>
</evidence>
<dbReference type="GO" id="GO:0005524">
    <property type="term" value="F:ATP binding"/>
    <property type="evidence" value="ECO:0007669"/>
    <property type="project" value="UniProtKB-KW"/>
</dbReference>
<dbReference type="EnsemblPlants" id="Solyc05g007170.3.1">
    <property type="protein sequence ID" value="Solyc05g007170.3.1"/>
    <property type="gene ID" value="Solyc05g007170.3"/>
</dbReference>
<dbReference type="GO" id="GO:0098542">
    <property type="term" value="P:defense response to other organism"/>
    <property type="evidence" value="ECO:0000318"/>
    <property type="project" value="GO_Central"/>
</dbReference>
<evidence type="ECO:0000259" key="17">
    <source>
        <dbReference type="Pfam" id="PF23559"/>
    </source>
</evidence>
<dbReference type="Pfam" id="PF23559">
    <property type="entry name" value="WHD_DRP"/>
    <property type="match status" value="1"/>
</dbReference>
<comment type="subcellular location">
    <subcellularLocation>
        <location evidence="2">Cell membrane</location>
        <topology evidence="2">Peripheral membrane protein</topology>
        <orientation evidence="2">Cytoplasmic side</orientation>
    </subcellularLocation>
    <subcellularLocation>
        <location evidence="3">Cytoplasm</location>
    </subcellularLocation>
</comment>
<evidence type="ECO:0000256" key="7">
    <source>
        <dbReference type="ARBA" id="ARBA00022614"/>
    </source>
</evidence>
<dbReference type="PANTHER" id="PTHR23155">
    <property type="entry name" value="DISEASE RESISTANCE PROTEIN RP"/>
    <property type="match status" value="1"/>
</dbReference>
<dbReference type="InterPro" id="IPR044974">
    <property type="entry name" value="Disease_R_plants"/>
</dbReference>
<dbReference type="InterPro" id="IPR038005">
    <property type="entry name" value="RX-like_CC"/>
</dbReference>
<feature type="domain" description="Disease resistance protein winged helix" evidence="17">
    <location>
        <begin position="2147"/>
        <end position="2214"/>
    </location>
</feature>
<keyword evidence="14" id="KW-0472">Membrane</keyword>